<sequence length="650" mass="70854">MVKVKSGLKLQTIGRKVPKALDLDHFRRFLLFLNLATGSSMEALISSATRLQHKLAAHLGVCAPSPRRCYDPTLQLPSPSSISDLLRGCGASGETARRLSDLYVESSLYLRTKTQEQFLGALDDLRDSHDYCHHGVSGCYQVCPITQGLCDTFLRTYRCKEQALIDEAVRLVQHDNRPPPLATNLQPVTDYLPILEFAFEQSPRPTAHDRALLSLVTGRSEKQISIWFQNRRARAKAATSSRREPPRTIEQLGNVLIEQQRFAVTPTHDGDCSDSEAHDSGYASASSVCSVDDLAKLLERFHLSDAPKLHGAARQRKAGHNMGARRISTSSEESTGHRKMRNSSGDARRKTSSRAGSTAPPCHTEAANKRPVTGRVAPRAASSEETWSYPAVAAVSSNKAHRPRRRAPLPSRRPSCMPRNYSSSSSCPSLTSSTASSRVSSLSSDASSATQSPRSAISPKIADTKQLYYRDANTGDFVPIVGTSMLVVSPSWERNEVAQPTSASMVPVADAIILGSPRQPLFAPDNDPRAFSSNILQTDAHSSSESPVRTAPPLDYSCPNTDSPDSTLPVAVSTTPDLLDPLDATASDLWVHDSAPLDIINYAYDQSWSTTVGQANSWAQLLGVARRVHVAIICSHAVLLMLYGVYLYRL</sequence>
<evidence type="ECO:0000256" key="2">
    <source>
        <dbReference type="RuleBase" id="RU000682"/>
    </source>
</evidence>
<keyword evidence="1 2" id="KW-0238">DNA-binding</keyword>
<evidence type="ECO:0000256" key="4">
    <source>
        <dbReference type="SAM" id="Phobius"/>
    </source>
</evidence>
<feature type="compositionally biased region" description="Low complexity" evidence="3">
    <location>
        <begin position="422"/>
        <end position="435"/>
    </location>
</feature>
<dbReference type="PROSITE" id="PS50071">
    <property type="entry name" value="HOMEOBOX_2"/>
    <property type="match status" value="1"/>
</dbReference>
<dbReference type="SMART" id="SM00389">
    <property type="entry name" value="HOX"/>
    <property type="match status" value="1"/>
</dbReference>
<dbReference type="GO" id="GO:0005634">
    <property type="term" value="C:nucleus"/>
    <property type="evidence" value="ECO:0007669"/>
    <property type="project" value="UniProtKB-SubCell"/>
</dbReference>
<accession>A0A6M8PVY1</accession>
<feature type="domain" description="Homeobox" evidence="5">
    <location>
        <begin position="195"/>
        <end position="238"/>
    </location>
</feature>
<dbReference type="CDD" id="cd00086">
    <property type="entry name" value="homeodomain"/>
    <property type="match status" value="1"/>
</dbReference>
<protein>
    <submittedName>
        <fullName evidence="6">Homeodomain protein HD2</fullName>
    </submittedName>
</protein>
<dbReference type="Pfam" id="PF00046">
    <property type="entry name" value="Homeodomain"/>
    <property type="match status" value="1"/>
</dbReference>
<dbReference type="SUPFAM" id="SSF46689">
    <property type="entry name" value="Homeodomain-like"/>
    <property type="match status" value="1"/>
</dbReference>
<feature type="region of interest" description="Disordered" evidence="3">
    <location>
        <begin position="309"/>
        <end position="435"/>
    </location>
</feature>
<keyword evidence="4" id="KW-1133">Transmembrane helix</keyword>
<dbReference type="InterPro" id="IPR009057">
    <property type="entry name" value="Homeodomain-like_sf"/>
</dbReference>
<comment type="subcellular location">
    <subcellularLocation>
        <location evidence="1 2">Nucleus</location>
    </subcellularLocation>
</comment>
<organism evidence="6">
    <name type="scientific">Auricularia auricula-judae</name>
    <name type="common">Judas ear fungus</name>
    <name type="synonym">Tremella auricula-judae</name>
    <dbReference type="NCBI Taxonomy" id="29892"/>
    <lineage>
        <taxon>Eukaryota</taxon>
        <taxon>Fungi</taxon>
        <taxon>Dikarya</taxon>
        <taxon>Basidiomycota</taxon>
        <taxon>Agaricomycotina</taxon>
        <taxon>Agaricomycetes</taxon>
        <taxon>Auriculariales</taxon>
        <taxon>Auriculariaceae</taxon>
        <taxon>Auricularia</taxon>
    </lineage>
</organism>
<evidence type="ECO:0000259" key="5">
    <source>
        <dbReference type="PROSITE" id="PS50071"/>
    </source>
</evidence>
<keyword evidence="4" id="KW-0812">Transmembrane</keyword>
<dbReference type="InterPro" id="IPR001356">
    <property type="entry name" value="HD"/>
</dbReference>
<gene>
    <name evidence="6" type="primary">HD2-2</name>
</gene>
<feature type="transmembrane region" description="Helical" evidence="4">
    <location>
        <begin position="628"/>
        <end position="648"/>
    </location>
</feature>
<dbReference type="Gene3D" id="1.10.10.60">
    <property type="entry name" value="Homeodomain-like"/>
    <property type="match status" value="1"/>
</dbReference>
<evidence type="ECO:0000256" key="1">
    <source>
        <dbReference type="PROSITE-ProRule" id="PRU00108"/>
    </source>
</evidence>
<dbReference type="EMBL" id="MN267033">
    <property type="protein sequence ID" value="QKI37340.1"/>
    <property type="molecule type" value="Genomic_DNA"/>
</dbReference>
<keyword evidence="1 2" id="KW-0371">Homeobox</keyword>
<keyword evidence="4" id="KW-0472">Membrane</keyword>
<reference evidence="6" key="1">
    <citation type="journal article" date="2020" name="J. Fungi">
        <title>Genome Sequence Analysis of Auricularia heimuer Combined with Genetic Linkage Map.</title>
        <authorList>
            <person name="Fang M."/>
            <person name="Wang X."/>
            <person name="Chen Y."/>
            <person name="Wang P."/>
            <person name="Lu L."/>
            <person name="Lu J."/>
            <person name="Yao F."/>
            <person name="Zhang Y."/>
        </authorList>
    </citation>
    <scope>NUCLEOTIDE SEQUENCE</scope>
    <source>
        <strain evidence="6">18-119</strain>
    </source>
</reference>
<name>A0A6M8PVY1_AURAJ</name>
<evidence type="ECO:0000256" key="3">
    <source>
        <dbReference type="SAM" id="MobiDB-lite"/>
    </source>
</evidence>
<keyword evidence="1 2" id="KW-0539">Nucleus</keyword>
<feature type="DNA-binding region" description="Homeobox" evidence="1">
    <location>
        <begin position="197"/>
        <end position="239"/>
    </location>
</feature>
<proteinExistence type="predicted"/>
<dbReference type="GO" id="GO:0003677">
    <property type="term" value="F:DNA binding"/>
    <property type="evidence" value="ECO:0007669"/>
    <property type="project" value="UniProtKB-UniRule"/>
</dbReference>
<evidence type="ECO:0000313" key="6">
    <source>
        <dbReference type="EMBL" id="QKI37340.1"/>
    </source>
</evidence>
<dbReference type="AlphaFoldDB" id="A0A6M8PVY1"/>